<name>A0ACC6SDX1_9BACI</name>
<keyword evidence="2" id="KW-1185">Reference proteome</keyword>
<dbReference type="Proteomes" id="UP001439875">
    <property type="component" value="Unassembled WGS sequence"/>
</dbReference>
<gene>
    <name evidence="1" type="ORF">WMO40_16590</name>
</gene>
<organism evidence="1 2">
    <name type="scientific">Robertmurraya yapensis</name>
    <name type="common">ex Hitch et al 2024</name>
    <dbReference type="NCBI Taxonomy" id="3133160"/>
    <lineage>
        <taxon>Bacteria</taxon>
        <taxon>Bacillati</taxon>
        <taxon>Bacillota</taxon>
        <taxon>Bacilli</taxon>
        <taxon>Bacillales</taxon>
        <taxon>Bacillaceae</taxon>
        <taxon>Robertmurraya</taxon>
    </lineage>
</organism>
<proteinExistence type="predicted"/>
<protein>
    <submittedName>
        <fullName evidence="1">Phosphotransferase</fullName>
    </submittedName>
</protein>
<comment type="caution">
    <text evidence="1">The sequence shown here is derived from an EMBL/GenBank/DDBJ whole genome shotgun (WGS) entry which is preliminary data.</text>
</comment>
<evidence type="ECO:0000313" key="2">
    <source>
        <dbReference type="Proteomes" id="UP001439875"/>
    </source>
</evidence>
<sequence length="268" mass="31269">MWRILIVGVVNTMTVHVPEYIERLVGQIYEINKLSEQGCTSEVRKILAASGTYLLKSSFDNRYREWLKMEALVLEKLSNQHAIPVPRYYGFFEDDKSSHLIMSFEKGMTLTKALKNAKNRDEKLTLIRSFGQFLHQLHETELPESLNRENDWLEEQLIRAEKYVRRGQTEGSQQLLEQLQSNKPLPVRQTLIHGDCTTDNVLVVDGKVSLFIDVSGMAVGDPRYDESLAIGCFVNEPKCVEVFYQGYQRYRIKKEEYQYFNEGLYEFF</sequence>
<reference evidence="1" key="1">
    <citation type="submission" date="2024-03" db="EMBL/GenBank/DDBJ databases">
        <title>Human intestinal bacterial collection.</title>
        <authorList>
            <person name="Pauvert C."/>
            <person name="Hitch T.C.A."/>
            <person name="Clavel T."/>
        </authorList>
    </citation>
    <scope>NUCLEOTIDE SEQUENCE</scope>
    <source>
        <strain evidence="1">CLA-AA-H227</strain>
    </source>
</reference>
<evidence type="ECO:0000313" key="1">
    <source>
        <dbReference type="EMBL" id="MEQ2528305.1"/>
    </source>
</evidence>
<dbReference type="EMBL" id="JBBMEW010000016">
    <property type="protein sequence ID" value="MEQ2528305.1"/>
    <property type="molecule type" value="Genomic_DNA"/>
</dbReference>
<accession>A0ACC6SDX1</accession>